<organism evidence="4">
    <name type="scientific">freshwater metagenome</name>
    <dbReference type="NCBI Taxonomy" id="449393"/>
    <lineage>
        <taxon>unclassified sequences</taxon>
        <taxon>metagenomes</taxon>
        <taxon>ecological metagenomes</taxon>
    </lineage>
</organism>
<dbReference type="Pfam" id="PF01408">
    <property type="entry name" value="GFO_IDH_MocA"/>
    <property type="match status" value="1"/>
</dbReference>
<sequence length="342" mass="36854">MDPLGVGVIGSGFMGRTWARVATLCEGTELRAVAGGQRAPGLGADFGVEVMDSVAALIARDDVDIVVVTSPPNAHVGQVLAAAENGKHVLVEKPMARDSAECVAMIEACERAGTQLAVVSQHRYRDAPLAAKRLIDEGAIGSVRMVRVSGLDAWWDMTETHDEWKLDHEQIRVFADWGAHGCDVLRWFVGSPAVLAYAQYHTYADQPPPGQSILATYRFANDVMASVWMTYEVPEPRLGSALQFLITGSEGMIDVDAYGAVKLARDGEWSTVFEQVPFDSLDTGSAGRLEAYRRELDDVVQAVRTGLPAPVSGREGLLTQRMLDAVELCAQTGIAVDLTEPA</sequence>
<protein>
    <submittedName>
        <fullName evidence="4">Unannotated protein</fullName>
    </submittedName>
</protein>
<evidence type="ECO:0000259" key="3">
    <source>
        <dbReference type="Pfam" id="PF22725"/>
    </source>
</evidence>
<dbReference type="GO" id="GO:0016491">
    <property type="term" value="F:oxidoreductase activity"/>
    <property type="evidence" value="ECO:0007669"/>
    <property type="project" value="UniProtKB-KW"/>
</dbReference>
<dbReference type="InterPro" id="IPR000683">
    <property type="entry name" value="Gfo/Idh/MocA-like_OxRdtase_N"/>
</dbReference>
<dbReference type="GO" id="GO:0000166">
    <property type="term" value="F:nucleotide binding"/>
    <property type="evidence" value="ECO:0007669"/>
    <property type="project" value="InterPro"/>
</dbReference>
<accession>A0A6J7I3S4</accession>
<dbReference type="SUPFAM" id="SSF51735">
    <property type="entry name" value="NAD(P)-binding Rossmann-fold domains"/>
    <property type="match status" value="1"/>
</dbReference>
<keyword evidence="1" id="KW-0560">Oxidoreductase</keyword>
<dbReference type="SUPFAM" id="SSF55347">
    <property type="entry name" value="Glyceraldehyde-3-phosphate dehydrogenase-like, C-terminal domain"/>
    <property type="match status" value="1"/>
</dbReference>
<dbReference type="PANTHER" id="PTHR43818">
    <property type="entry name" value="BCDNA.GH03377"/>
    <property type="match status" value="1"/>
</dbReference>
<dbReference type="InterPro" id="IPR055170">
    <property type="entry name" value="GFO_IDH_MocA-like_dom"/>
</dbReference>
<evidence type="ECO:0000313" key="4">
    <source>
        <dbReference type="EMBL" id="CAB4925331.1"/>
    </source>
</evidence>
<feature type="domain" description="Gfo/Idh/MocA-like oxidoreductase N-terminal" evidence="2">
    <location>
        <begin position="5"/>
        <end position="118"/>
    </location>
</feature>
<evidence type="ECO:0000259" key="2">
    <source>
        <dbReference type="Pfam" id="PF01408"/>
    </source>
</evidence>
<evidence type="ECO:0000256" key="1">
    <source>
        <dbReference type="ARBA" id="ARBA00023002"/>
    </source>
</evidence>
<dbReference type="AlphaFoldDB" id="A0A6J7I3S4"/>
<gene>
    <name evidence="4" type="ORF">UFOPK3752_00092</name>
</gene>
<proteinExistence type="predicted"/>
<dbReference type="Gene3D" id="3.30.360.10">
    <property type="entry name" value="Dihydrodipicolinate Reductase, domain 2"/>
    <property type="match status" value="1"/>
</dbReference>
<reference evidence="4" key="1">
    <citation type="submission" date="2020-05" db="EMBL/GenBank/DDBJ databases">
        <authorList>
            <person name="Chiriac C."/>
            <person name="Salcher M."/>
            <person name="Ghai R."/>
            <person name="Kavagutti S V."/>
        </authorList>
    </citation>
    <scope>NUCLEOTIDE SEQUENCE</scope>
</reference>
<dbReference type="Gene3D" id="3.40.50.720">
    <property type="entry name" value="NAD(P)-binding Rossmann-like Domain"/>
    <property type="match status" value="1"/>
</dbReference>
<dbReference type="InterPro" id="IPR050463">
    <property type="entry name" value="Gfo/Idh/MocA_oxidrdct_glycsds"/>
</dbReference>
<dbReference type="InterPro" id="IPR036291">
    <property type="entry name" value="NAD(P)-bd_dom_sf"/>
</dbReference>
<feature type="domain" description="GFO/IDH/MocA-like oxidoreductase" evidence="3">
    <location>
        <begin position="130"/>
        <end position="253"/>
    </location>
</feature>
<dbReference type="EMBL" id="CAFBND010000002">
    <property type="protein sequence ID" value="CAB4925331.1"/>
    <property type="molecule type" value="Genomic_DNA"/>
</dbReference>
<dbReference type="Pfam" id="PF22725">
    <property type="entry name" value="GFO_IDH_MocA_C3"/>
    <property type="match status" value="1"/>
</dbReference>
<name>A0A6J7I3S4_9ZZZZ</name>
<dbReference type="PANTHER" id="PTHR43818:SF11">
    <property type="entry name" value="BCDNA.GH03377"/>
    <property type="match status" value="1"/>
</dbReference>